<evidence type="ECO:0000256" key="10">
    <source>
        <dbReference type="SAM" id="Coils"/>
    </source>
</evidence>
<dbReference type="GO" id="GO:0017119">
    <property type="term" value="C:Golgi transport complex"/>
    <property type="evidence" value="ECO:0007669"/>
    <property type="project" value="UniProtKB-UniRule"/>
</dbReference>
<keyword evidence="5 9" id="KW-0653">Protein transport</keyword>
<evidence type="ECO:0000256" key="2">
    <source>
        <dbReference type="ARBA" id="ARBA00011023"/>
    </source>
</evidence>
<feature type="region of interest" description="Disordered" evidence="11">
    <location>
        <begin position="376"/>
        <end position="396"/>
    </location>
</feature>
<reference evidence="14" key="1">
    <citation type="submission" date="2014-11" db="EMBL/GenBank/DDBJ databases">
        <authorList>
            <person name="Otto D Thomas"/>
            <person name="Naeem Raeece"/>
        </authorList>
    </citation>
    <scope>NUCLEOTIDE SEQUENCE</scope>
</reference>
<dbReference type="AlphaFoldDB" id="A0A0G4HA30"/>
<comment type="subcellular location">
    <subcellularLocation>
        <location evidence="1 9">Golgi apparatus membrane</location>
        <topology evidence="1 9">Peripheral membrane protein</topology>
    </subcellularLocation>
</comment>
<dbReference type="EMBL" id="CDMZ01002121">
    <property type="protein sequence ID" value="CEM40870.1"/>
    <property type="molecule type" value="Genomic_DNA"/>
</dbReference>
<evidence type="ECO:0000259" key="13">
    <source>
        <dbReference type="Pfam" id="PF20653"/>
    </source>
</evidence>
<evidence type="ECO:0000256" key="7">
    <source>
        <dbReference type="ARBA" id="ARBA00023136"/>
    </source>
</evidence>
<accession>A0A0G4HA30</accession>
<proteinExistence type="inferred from homology"/>
<keyword evidence="7 9" id="KW-0472">Membrane</keyword>
<sequence>MQPPLPPSHGAAGPAPSAPRPSASASATATALNPLSRKIKKLASMEDKICSKETGAALECLSGFFSENTMQTRRNLRAEIDRQALRLSESFVESFAPVESLLSSLDVQMRELEETCQDAQEELRRSRASTAAVLEQARGLRDQRTDLQGKQRLLNMFLESLRLREEELELIRDGERPIDGPFFDAMTRLETVRKNARVLMAGSREQTAAIDVLHETSALLEGAYERLFMWVQRESRVRFRQDGLGLEGSARERERGRGGRSVPLGEEEGDRSASARRADREGKDRDATLRRALWQLRERPLYFNHCVRDIAAVRKQVVVERFFEALSTGRGGGSGVGARPIEMHAYDPVRYVGDMLAWLHQRAATERDTLKILLAPPPEAGPQPKGQGDRHSASAAAAGFAVTGEVEDPSHALMDCASLLDAVLEGVAPPLSERVVQALSTRPSILPTFKVSQLLEFFAVTLSELIEEASEGPGGSSASSSSSSSGDPQRGGRRPSVPSAVAGVEGGGEPGGGEPLIVRACRDLKRRAMESFMGLWEAAALQLQQTPMSAVLTADLSAPKCVRETVSTLCDVAALFEAALLDPSRNERKKKEAEKKERYKMAGRKTEEEEEEEIFGRTLDAAILPLLNFCRSAARSLQASDAPVFLINSLAFMQTPLQKHAFTAERVQLLASLIEEQMNVLVSVQTAATLERLEFSERLRDIRAERERAMQTGQQPNFGALPSLDPQRLREVFKSFYTALFTLGALGLPQVDKVASRNLRSQARQGVARAIADAYAEIYEAVAHIQPQLATHSPEQVRTLLDA</sequence>
<organism evidence="14">
    <name type="scientific">Chromera velia CCMP2878</name>
    <dbReference type="NCBI Taxonomy" id="1169474"/>
    <lineage>
        <taxon>Eukaryota</taxon>
        <taxon>Sar</taxon>
        <taxon>Alveolata</taxon>
        <taxon>Colpodellida</taxon>
        <taxon>Chromeraceae</taxon>
        <taxon>Chromera</taxon>
    </lineage>
</organism>
<evidence type="ECO:0000259" key="12">
    <source>
        <dbReference type="Pfam" id="PF06419"/>
    </source>
</evidence>
<comment type="function">
    <text evidence="9">Required for normal Golgi function.</text>
</comment>
<evidence type="ECO:0000256" key="9">
    <source>
        <dbReference type="RuleBase" id="RU365075"/>
    </source>
</evidence>
<feature type="domain" description="Conserved Oligomeric Golgi complex subunit 6 C-terminal" evidence="13">
    <location>
        <begin position="206"/>
        <end position="470"/>
    </location>
</feature>
<dbReference type="InterPro" id="IPR048369">
    <property type="entry name" value="COG6_C"/>
</dbReference>
<dbReference type="Pfam" id="PF20653">
    <property type="entry name" value="COG6_C"/>
    <property type="match status" value="2"/>
</dbReference>
<feature type="domain" description="Conserved oligomeric complex COG6 N-terminal" evidence="12">
    <location>
        <begin position="61"/>
        <end position="172"/>
    </location>
</feature>
<keyword evidence="6 9" id="KW-0333">Golgi apparatus</keyword>
<feature type="region of interest" description="Disordered" evidence="11">
    <location>
        <begin position="469"/>
        <end position="516"/>
    </location>
</feature>
<gene>
    <name evidence="14" type="ORF">Cvel_25613</name>
</gene>
<name>A0A0G4HA30_9ALVE</name>
<evidence type="ECO:0000256" key="3">
    <source>
        <dbReference type="ARBA" id="ARBA00020973"/>
    </source>
</evidence>
<protein>
    <recommendedName>
        <fullName evidence="3 9">Conserved oligomeric Golgi complex subunit 6</fullName>
        <shortName evidence="9">COG complex subunit 6</shortName>
    </recommendedName>
    <alternativeName>
        <fullName evidence="8 9">Component of oligomeric Golgi complex 6</fullName>
    </alternativeName>
</protein>
<evidence type="ECO:0000256" key="5">
    <source>
        <dbReference type="ARBA" id="ARBA00022927"/>
    </source>
</evidence>
<dbReference type="SMART" id="SM01087">
    <property type="entry name" value="COG6"/>
    <property type="match status" value="1"/>
</dbReference>
<dbReference type="InterPro" id="IPR048368">
    <property type="entry name" value="COG6_N"/>
</dbReference>
<feature type="coiled-coil region" evidence="10">
    <location>
        <begin position="102"/>
        <end position="129"/>
    </location>
</feature>
<feature type="region of interest" description="Disordered" evidence="11">
    <location>
        <begin position="1"/>
        <end position="31"/>
    </location>
</feature>
<dbReference type="GO" id="GO:0006891">
    <property type="term" value="P:intra-Golgi vesicle-mediated transport"/>
    <property type="evidence" value="ECO:0007669"/>
    <property type="project" value="UniProtKB-UniRule"/>
</dbReference>
<dbReference type="InterPro" id="IPR010490">
    <property type="entry name" value="COG6"/>
</dbReference>
<comment type="subunit">
    <text evidence="9">Component of the conserved oligomeric Golgi complex.</text>
</comment>
<feature type="domain" description="Conserved Oligomeric Golgi complex subunit 6 C-terminal" evidence="13">
    <location>
        <begin position="517"/>
        <end position="801"/>
    </location>
</feature>
<dbReference type="GO" id="GO:0015031">
    <property type="term" value="P:protein transport"/>
    <property type="evidence" value="ECO:0007669"/>
    <property type="project" value="UniProtKB-KW"/>
</dbReference>
<feature type="compositionally biased region" description="Basic and acidic residues" evidence="11">
    <location>
        <begin position="270"/>
        <end position="283"/>
    </location>
</feature>
<evidence type="ECO:0000256" key="6">
    <source>
        <dbReference type="ARBA" id="ARBA00023034"/>
    </source>
</evidence>
<evidence type="ECO:0000256" key="8">
    <source>
        <dbReference type="ARBA" id="ARBA00031348"/>
    </source>
</evidence>
<evidence type="ECO:0000256" key="1">
    <source>
        <dbReference type="ARBA" id="ARBA00004395"/>
    </source>
</evidence>
<evidence type="ECO:0000256" key="4">
    <source>
        <dbReference type="ARBA" id="ARBA00022448"/>
    </source>
</evidence>
<dbReference type="GO" id="GO:0000139">
    <property type="term" value="C:Golgi membrane"/>
    <property type="evidence" value="ECO:0007669"/>
    <property type="project" value="UniProtKB-SubCell"/>
</dbReference>
<feature type="compositionally biased region" description="Low complexity" evidence="11">
    <location>
        <begin position="8"/>
        <end position="31"/>
    </location>
</feature>
<feature type="region of interest" description="Disordered" evidence="11">
    <location>
        <begin position="249"/>
        <end position="283"/>
    </location>
</feature>
<feature type="compositionally biased region" description="Low complexity" evidence="11">
    <location>
        <begin position="476"/>
        <end position="503"/>
    </location>
</feature>
<keyword evidence="10" id="KW-0175">Coiled coil</keyword>
<dbReference type="Pfam" id="PF06419">
    <property type="entry name" value="COG6_N"/>
    <property type="match status" value="1"/>
</dbReference>
<evidence type="ECO:0000256" key="11">
    <source>
        <dbReference type="SAM" id="MobiDB-lite"/>
    </source>
</evidence>
<dbReference type="PANTHER" id="PTHR21506:SF0">
    <property type="entry name" value="CONSERVED OLIGOMERIC GOLGI COMPLEX SUBUNIT 6"/>
    <property type="match status" value="1"/>
</dbReference>
<comment type="similarity">
    <text evidence="2 9">Belongs to the COG6 family.</text>
</comment>
<keyword evidence="4 9" id="KW-0813">Transport</keyword>
<dbReference type="PANTHER" id="PTHR21506">
    <property type="entry name" value="COMPONENT OF OLIGOMERIC GOLGI COMPLEX 6"/>
    <property type="match status" value="1"/>
</dbReference>
<evidence type="ECO:0000313" key="14">
    <source>
        <dbReference type="EMBL" id="CEM40870.1"/>
    </source>
</evidence>
<feature type="compositionally biased region" description="Gly residues" evidence="11">
    <location>
        <begin position="504"/>
        <end position="514"/>
    </location>
</feature>
<dbReference type="VEuPathDB" id="CryptoDB:Cvel_25613"/>